<sequence>MEFQEYAEHYFDLEKAGPYFLISFLALLAVMGMIIAIARFKKGRDTRSGESKYADLPRHPIDIRSFSFIESFYEMAFASTAVLLLLSLYYIINDRINLRTVHRIWDTYKDWILVAFLMAAMVLNRIFDRVLVRLRYIDAKQRSSIRLLSSIYVILILLYICFIYQSPNYGTIIIYFVMMVIGRLFYFDVTWDGFRGDMAGLWKNLPILFLMIAYSAFTVWYGFFTRFLWKSNGVLVSTLIAHLFMDIGIVIIHHLRIPRLILR</sequence>
<organism evidence="2 3">
    <name type="scientific">[Clostridium] aminophilum</name>
    <dbReference type="NCBI Taxonomy" id="1526"/>
    <lineage>
        <taxon>Bacteria</taxon>
        <taxon>Bacillati</taxon>
        <taxon>Bacillota</taxon>
        <taxon>Clostridia</taxon>
        <taxon>Lachnospirales</taxon>
        <taxon>Lachnospiraceae</taxon>
    </lineage>
</organism>
<feature type="transmembrane region" description="Helical" evidence="1">
    <location>
        <begin position="147"/>
        <end position="166"/>
    </location>
</feature>
<dbReference type="RefSeq" id="WP_074647775.1">
    <property type="nucleotide sequence ID" value="NZ_FOIL01000001.1"/>
</dbReference>
<evidence type="ECO:0000313" key="2">
    <source>
        <dbReference type="EMBL" id="SES89700.1"/>
    </source>
</evidence>
<proteinExistence type="predicted"/>
<dbReference type="eggNOG" id="ENOG502ZV7X">
    <property type="taxonomic scope" value="Bacteria"/>
</dbReference>
<feature type="transmembrane region" description="Helical" evidence="1">
    <location>
        <begin position="172"/>
        <end position="189"/>
    </location>
</feature>
<gene>
    <name evidence="2" type="ORF">SAMN04487771_1001107</name>
</gene>
<keyword evidence="1" id="KW-1133">Transmembrane helix</keyword>
<accession>A0A1I0A698</accession>
<dbReference type="AlphaFoldDB" id="A0A1I0A698"/>
<dbReference type="Proteomes" id="UP000199820">
    <property type="component" value="Unassembled WGS sequence"/>
</dbReference>
<evidence type="ECO:0000256" key="1">
    <source>
        <dbReference type="SAM" id="Phobius"/>
    </source>
</evidence>
<reference evidence="2 3" key="1">
    <citation type="submission" date="2016-10" db="EMBL/GenBank/DDBJ databases">
        <authorList>
            <person name="de Groot N.N."/>
        </authorList>
    </citation>
    <scope>NUCLEOTIDE SEQUENCE [LARGE SCALE GENOMIC DNA]</scope>
    <source>
        <strain evidence="2 3">KH1P1</strain>
    </source>
</reference>
<feature type="transmembrane region" description="Helical" evidence="1">
    <location>
        <begin position="20"/>
        <end position="38"/>
    </location>
</feature>
<keyword evidence="3" id="KW-1185">Reference proteome</keyword>
<keyword evidence="1" id="KW-0472">Membrane</keyword>
<feature type="transmembrane region" description="Helical" evidence="1">
    <location>
        <begin position="201"/>
        <end position="223"/>
    </location>
</feature>
<evidence type="ECO:0000313" key="3">
    <source>
        <dbReference type="Proteomes" id="UP000199820"/>
    </source>
</evidence>
<dbReference type="EMBL" id="FOIL01000001">
    <property type="protein sequence ID" value="SES89700.1"/>
    <property type="molecule type" value="Genomic_DNA"/>
</dbReference>
<feature type="transmembrane region" description="Helical" evidence="1">
    <location>
        <begin position="235"/>
        <end position="255"/>
    </location>
</feature>
<feature type="transmembrane region" description="Helical" evidence="1">
    <location>
        <begin position="111"/>
        <end position="127"/>
    </location>
</feature>
<name>A0A1I0A698_9FIRM</name>
<keyword evidence="1" id="KW-0812">Transmembrane</keyword>
<dbReference type="OrthoDB" id="2029543at2"/>
<protein>
    <submittedName>
        <fullName evidence="2">Uncharacterized protein</fullName>
    </submittedName>
</protein>
<feature type="transmembrane region" description="Helical" evidence="1">
    <location>
        <begin position="72"/>
        <end position="91"/>
    </location>
</feature>
<dbReference type="STRING" id="1526.SAMN02910262_00094"/>